<feature type="region of interest" description="Disordered" evidence="1">
    <location>
        <begin position="55"/>
        <end position="133"/>
    </location>
</feature>
<sequence length="133" mass="14172">MPRLPEDAGGRSIPSAAAASGGIGNFPAHKPLQVKAPVEHRRLLHGHNVHRGAVLEGADAARHHCPENHHRAQEGGSRPLPLPPNNTHCPQSSSALTPKGTKNRQERLVSPTHGGKRSQFRAKRALPGLQAAH</sequence>
<feature type="region of interest" description="Disordered" evidence="1">
    <location>
        <begin position="1"/>
        <end position="34"/>
    </location>
</feature>
<feature type="compositionally biased region" description="Basic and acidic residues" evidence="1">
    <location>
        <begin position="59"/>
        <end position="73"/>
    </location>
</feature>
<name>A0A0A9E2B5_ARUDO</name>
<reference evidence="2" key="1">
    <citation type="submission" date="2014-09" db="EMBL/GenBank/DDBJ databases">
        <authorList>
            <person name="Magalhaes I.L.F."/>
            <person name="Oliveira U."/>
            <person name="Santos F.R."/>
            <person name="Vidigal T.H.D.A."/>
            <person name="Brescovit A.D."/>
            <person name="Santos A.J."/>
        </authorList>
    </citation>
    <scope>NUCLEOTIDE SEQUENCE</scope>
    <source>
        <tissue evidence="2">Shoot tissue taken approximately 20 cm above the soil surface</tissue>
    </source>
</reference>
<evidence type="ECO:0000313" key="2">
    <source>
        <dbReference type="EMBL" id="JAD94186.1"/>
    </source>
</evidence>
<organism evidence="2">
    <name type="scientific">Arundo donax</name>
    <name type="common">Giant reed</name>
    <name type="synonym">Donax arundinaceus</name>
    <dbReference type="NCBI Taxonomy" id="35708"/>
    <lineage>
        <taxon>Eukaryota</taxon>
        <taxon>Viridiplantae</taxon>
        <taxon>Streptophyta</taxon>
        <taxon>Embryophyta</taxon>
        <taxon>Tracheophyta</taxon>
        <taxon>Spermatophyta</taxon>
        <taxon>Magnoliopsida</taxon>
        <taxon>Liliopsida</taxon>
        <taxon>Poales</taxon>
        <taxon>Poaceae</taxon>
        <taxon>PACMAD clade</taxon>
        <taxon>Arundinoideae</taxon>
        <taxon>Arundineae</taxon>
        <taxon>Arundo</taxon>
    </lineage>
</organism>
<proteinExistence type="predicted"/>
<feature type="compositionally biased region" description="Polar residues" evidence="1">
    <location>
        <begin position="85"/>
        <end position="96"/>
    </location>
</feature>
<feature type="compositionally biased region" description="Low complexity" evidence="1">
    <location>
        <begin position="10"/>
        <end position="20"/>
    </location>
</feature>
<evidence type="ECO:0000256" key="1">
    <source>
        <dbReference type="SAM" id="MobiDB-lite"/>
    </source>
</evidence>
<reference evidence="2" key="2">
    <citation type="journal article" date="2015" name="Data Brief">
        <title>Shoot transcriptome of the giant reed, Arundo donax.</title>
        <authorList>
            <person name="Barrero R.A."/>
            <person name="Guerrero F.D."/>
            <person name="Moolhuijzen P."/>
            <person name="Goolsby J.A."/>
            <person name="Tidwell J."/>
            <person name="Bellgard S.E."/>
            <person name="Bellgard M.I."/>
        </authorList>
    </citation>
    <scope>NUCLEOTIDE SEQUENCE</scope>
    <source>
        <tissue evidence="2">Shoot tissue taken approximately 20 cm above the soil surface</tissue>
    </source>
</reference>
<dbReference type="EMBL" id="GBRH01203709">
    <property type="protein sequence ID" value="JAD94186.1"/>
    <property type="molecule type" value="Transcribed_RNA"/>
</dbReference>
<dbReference type="AlphaFoldDB" id="A0A0A9E2B5"/>
<feature type="compositionally biased region" description="Basic residues" evidence="1">
    <location>
        <begin position="114"/>
        <end position="124"/>
    </location>
</feature>
<protein>
    <submittedName>
        <fullName evidence="2">Uncharacterized protein</fullName>
    </submittedName>
</protein>
<accession>A0A0A9E2B5</accession>